<gene>
    <name evidence="1" type="ORF">KC717_01610</name>
</gene>
<accession>A0A955L7D7</accession>
<comment type="caution">
    <text evidence="1">The sequence shown here is derived from an EMBL/GenBank/DDBJ whole genome shotgun (WGS) entry which is preliminary data.</text>
</comment>
<reference evidence="1" key="1">
    <citation type="submission" date="2020-04" db="EMBL/GenBank/DDBJ databases">
        <authorList>
            <person name="Zhang T."/>
        </authorList>
    </citation>
    <scope>NUCLEOTIDE SEQUENCE</scope>
    <source>
        <strain evidence="1">HKST-UBA11</strain>
    </source>
</reference>
<name>A0A955L7D7_9BACT</name>
<proteinExistence type="predicted"/>
<dbReference type="AlphaFoldDB" id="A0A955L7D7"/>
<dbReference type="EMBL" id="JAGQLH010000013">
    <property type="protein sequence ID" value="MCA9385324.1"/>
    <property type="molecule type" value="Genomic_DNA"/>
</dbReference>
<organism evidence="1 2">
    <name type="scientific">Candidatus Dojkabacteria bacterium</name>
    <dbReference type="NCBI Taxonomy" id="2099670"/>
    <lineage>
        <taxon>Bacteria</taxon>
        <taxon>Candidatus Dojkabacteria</taxon>
    </lineage>
</organism>
<reference evidence="1" key="2">
    <citation type="journal article" date="2021" name="Microbiome">
        <title>Successional dynamics and alternative stable states in a saline activated sludge microbial community over 9 years.</title>
        <authorList>
            <person name="Wang Y."/>
            <person name="Ye J."/>
            <person name="Ju F."/>
            <person name="Liu L."/>
            <person name="Boyd J.A."/>
            <person name="Deng Y."/>
            <person name="Parks D.H."/>
            <person name="Jiang X."/>
            <person name="Yin X."/>
            <person name="Woodcroft B.J."/>
            <person name="Tyson G.W."/>
            <person name="Hugenholtz P."/>
            <person name="Polz M.F."/>
            <person name="Zhang T."/>
        </authorList>
    </citation>
    <scope>NUCLEOTIDE SEQUENCE</scope>
    <source>
        <strain evidence="1">HKST-UBA11</strain>
    </source>
</reference>
<evidence type="ECO:0000313" key="2">
    <source>
        <dbReference type="Proteomes" id="UP000754563"/>
    </source>
</evidence>
<evidence type="ECO:0000313" key="1">
    <source>
        <dbReference type="EMBL" id="MCA9385324.1"/>
    </source>
</evidence>
<sequence length="414" mass="46674">MSGEILSGDKAEPLIQLGHIAELNTRETRHASDKVNIEVIPELAHKLAEGDITLSDILSINKVYFQRPGIAGAHGSPAFQINQVKDFDVRQALNAIARQDVSGVRKLNVNNGYFAHPEVASIKKLAPKAIEKLNEFITSVPSLSDEDIWRGIAKFYLVFWALHIPEDGSGRLSGDLDTLIQKSVQQKLKKVGREFTPKLISENGWRILGTGDERNMNNETKKVEALLVGNFLDDLSPDSKSVINKLRPNLLQNFSGYKCTSKELKEVLEVIMSSELVQKEYYEKLELYVGDMIDYEFEIAKLDMDSPRAWFRGNIHGVTQARNEGKGSWRYLEFREPVANLIDSLVGHLINKDLDLLEALMSDTNNISPDFLEIRGINIVIHSILENVKNLDKKAYKRILDNNSSLKPLAKKKR</sequence>
<dbReference type="Proteomes" id="UP000754563">
    <property type="component" value="Unassembled WGS sequence"/>
</dbReference>
<protein>
    <submittedName>
        <fullName evidence="1">Uncharacterized protein</fullName>
    </submittedName>
</protein>